<dbReference type="PANTHER" id="PTHR39328">
    <property type="entry name" value="BLL2871 PROTEIN"/>
    <property type="match status" value="1"/>
</dbReference>
<dbReference type="HOGENOM" id="CLU_068244_1_0_9"/>
<name>A0A0D5NRC1_9BACL</name>
<reference evidence="2" key="2">
    <citation type="submission" date="2015-03" db="EMBL/GenBank/DDBJ databases">
        <title>Genome sequence of Paenibacillus beijingensis strain DSM 24997T.</title>
        <authorList>
            <person name="Kwak Y."/>
            <person name="Shin J.-H."/>
        </authorList>
    </citation>
    <scope>NUCLEOTIDE SEQUENCE [LARGE SCALE GENOMIC DNA]</scope>
    <source>
        <strain evidence="2">DSM 24997</strain>
    </source>
</reference>
<dbReference type="OrthoDB" id="9790012at2"/>
<accession>A0A0D5NRC1</accession>
<dbReference type="AlphaFoldDB" id="A0A0D5NRC1"/>
<evidence type="ECO:0008006" key="3">
    <source>
        <dbReference type="Google" id="ProtNLM"/>
    </source>
</evidence>
<evidence type="ECO:0000313" key="1">
    <source>
        <dbReference type="EMBL" id="AJY77547.1"/>
    </source>
</evidence>
<dbReference type="PATRIC" id="fig|1126833.4.peg.1353"/>
<dbReference type="InterPro" id="IPR029055">
    <property type="entry name" value="Ntn_hydrolases_N"/>
</dbReference>
<gene>
    <name evidence="1" type="ORF">VN24_06230</name>
</gene>
<dbReference type="Gene3D" id="3.60.20.10">
    <property type="entry name" value="Glutamine Phosphoribosylpyrophosphate, subunit 1, domain 1"/>
    <property type="match status" value="1"/>
</dbReference>
<keyword evidence="2" id="KW-1185">Reference proteome</keyword>
<dbReference type="InterPro" id="IPR010430">
    <property type="entry name" value="DUF1028"/>
</dbReference>
<dbReference type="Proteomes" id="UP000032633">
    <property type="component" value="Chromosome"/>
</dbReference>
<dbReference type="SUPFAM" id="SSF56235">
    <property type="entry name" value="N-terminal nucleophile aminohydrolases (Ntn hydrolases)"/>
    <property type="match status" value="1"/>
</dbReference>
<reference evidence="1 2" key="1">
    <citation type="journal article" date="2015" name="J. Biotechnol.">
        <title>Complete genome sequence of Paenibacillus beijingensis 7188(T) (=DSM 24997(T)), a novel rhizobacterium from jujube garden soil.</title>
        <authorList>
            <person name="Kwak Y."/>
            <person name="Shin J.H."/>
        </authorList>
    </citation>
    <scope>NUCLEOTIDE SEQUENCE [LARGE SCALE GENOMIC DNA]</scope>
    <source>
        <strain evidence="1 2">DSM 24997</strain>
    </source>
</reference>
<dbReference type="EMBL" id="CP011058">
    <property type="protein sequence ID" value="AJY77547.1"/>
    <property type="molecule type" value="Genomic_DNA"/>
</dbReference>
<protein>
    <recommendedName>
        <fullName evidence="3">Major pilin protein FimA</fullName>
    </recommendedName>
</protein>
<proteinExistence type="predicted"/>
<sequence>MPDFYCNTFAIIARCPDTKQFGAAVASKFPGVGAYSPVIDPEAGIVATQGWVNPTLGPLGIELLRGGMTANEVLNKLLLEDPGRELRQVSVVDRFGNCAAYTGRENDDVKGHLIRDQFCISGNLLANDSVMGAMEKAYALCDGDFADRLLAALQAGSRAGGDRRGKQSAAIKVAAIAGFPFIDFRVDDHPEPVDELERIYRDNKSVLIDQYYDWVDAVKQGIPLEKKG</sequence>
<dbReference type="KEGG" id="pbj:VN24_06230"/>
<organism evidence="1 2">
    <name type="scientific">Paenibacillus beijingensis</name>
    <dbReference type="NCBI Taxonomy" id="1126833"/>
    <lineage>
        <taxon>Bacteria</taxon>
        <taxon>Bacillati</taxon>
        <taxon>Bacillota</taxon>
        <taxon>Bacilli</taxon>
        <taxon>Bacillales</taxon>
        <taxon>Paenibacillaceae</taxon>
        <taxon>Paenibacillus</taxon>
    </lineage>
</organism>
<dbReference type="STRING" id="1126833.VN24_06230"/>
<dbReference type="Pfam" id="PF06267">
    <property type="entry name" value="DUF1028"/>
    <property type="match status" value="1"/>
</dbReference>
<dbReference type="PANTHER" id="PTHR39328:SF1">
    <property type="entry name" value="BLL2871 PROTEIN"/>
    <property type="match status" value="1"/>
</dbReference>
<evidence type="ECO:0000313" key="2">
    <source>
        <dbReference type="Proteomes" id="UP000032633"/>
    </source>
</evidence>